<reference evidence="4" key="1">
    <citation type="submission" date="2014-01" db="EMBL/GenBank/DDBJ databases">
        <authorList>
            <person name="Aslett M."/>
        </authorList>
    </citation>
    <scope>NUCLEOTIDE SEQUENCE</scope>
</reference>
<feature type="coiled-coil region" evidence="2">
    <location>
        <begin position="164"/>
        <end position="191"/>
    </location>
</feature>
<evidence type="ECO:0000256" key="2">
    <source>
        <dbReference type="SAM" id="Coils"/>
    </source>
</evidence>
<dbReference type="GO" id="GO:0003676">
    <property type="term" value="F:nucleic acid binding"/>
    <property type="evidence" value="ECO:0007669"/>
    <property type="project" value="InterPro"/>
</dbReference>
<feature type="domain" description="CCHC-type" evidence="3">
    <location>
        <begin position="248"/>
        <end position="262"/>
    </location>
</feature>
<dbReference type="GO" id="GO:0008270">
    <property type="term" value="F:zinc ion binding"/>
    <property type="evidence" value="ECO:0007669"/>
    <property type="project" value="UniProtKB-KW"/>
</dbReference>
<gene>
    <name evidence="4" type="ORF">TTRE_0000969901</name>
</gene>
<proteinExistence type="predicted"/>
<name>A0A077ZLQ2_TRITR</name>
<dbReference type="EMBL" id="HG808378">
    <property type="protein sequence ID" value="CDW61252.1"/>
    <property type="molecule type" value="Genomic_DNA"/>
</dbReference>
<keyword evidence="1" id="KW-0863">Zinc-finger</keyword>
<protein>
    <recommendedName>
        <fullName evidence="3">CCHC-type domain-containing protein</fullName>
    </recommendedName>
</protein>
<dbReference type="OrthoDB" id="7477002at2759"/>
<dbReference type="Proteomes" id="UP000030665">
    <property type="component" value="Unassembled WGS sequence"/>
</dbReference>
<dbReference type="PROSITE" id="PS50158">
    <property type="entry name" value="ZF_CCHC"/>
    <property type="match status" value="1"/>
</dbReference>
<dbReference type="Gene3D" id="4.10.60.10">
    <property type="entry name" value="Zinc finger, CCHC-type"/>
    <property type="match status" value="1"/>
</dbReference>
<evidence type="ECO:0000313" key="5">
    <source>
        <dbReference type="Proteomes" id="UP000030665"/>
    </source>
</evidence>
<keyword evidence="1" id="KW-0479">Metal-binding</keyword>
<sequence>MNPEQVALAQQRFSFDSFEPSSEEWAYYIERFEFELAVFGLRDGAATEPARRALLLSKVGKQHFRLLVDHFKPRAIQDVAYDELKAAINANYAPKSSVMVDRVHFSMRFRRKNESVMQFVNALRGLAGKCDFGNALSERLRDQVVIGINNVNWQQELLRQFPSNAATLQQVEEAASRLELAECQLERLQTCARNTDDVPVNRLRNKLPKRDGTKRPLHRRRLDPSKVCLRCGGQVHLQNSRCPAEEKKCYQCGSLGHLASVCVTSGRCVVTRQNQRRKLNAVHGVERRSEPKGGGDG</sequence>
<accession>A0A077ZLQ2</accession>
<dbReference type="STRING" id="36087.A0A077ZLQ2"/>
<keyword evidence="1" id="KW-0862">Zinc</keyword>
<dbReference type="AlphaFoldDB" id="A0A077ZLQ2"/>
<keyword evidence="5" id="KW-1185">Reference proteome</keyword>
<keyword evidence="2" id="KW-0175">Coiled coil</keyword>
<evidence type="ECO:0000256" key="1">
    <source>
        <dbReference type="PROSITE-ProRule" id="PRU00047"/>
    </source>
</evidence>
<evidence type="ECO:0000313" key="4">
    <source>
        <dbReference type="EMBL" id="CDW61252.1"/>
    </source>
</evidence>
<dbReference type="InterPro" id="IPR001878">
    <property type="entry name" value="Znf_CCHC"/>
</dbReference>
<reference evidence="4" key="2">
    <citation type="submission" date="2014-03" db="EMBL/GenBank/DDBJ databases">
        <title>The whipworm genome and dual-species transcriptomics of an intimate host-pathogen interaction.</title>
        <authorList>
            <person name="Foth B.J."/>
            <person name="Tsai I.J."/>
            <person name="Reid A.J."/>
            <person name="Bancroft A.J."/>
            <person name="Nichol S."/>
            <person name="Tracey A."/>
            <person name="Holroyd N."/>
            <person name="Cotton J.A."/>
            <person name="Stanley E.J."/>
            <person name="Zarowiecki M."/>
            <person name="Liu J.Z."/>
            <person name="Huckvale T."/>
            <person name="Cooper P.J."/>
            <person name="Grencis R.K."/>
            <person name="Berriman M."/>
        </authorList>
    </citation>
    <scope>NUCLEOTIDE SEQUENCE [LARGE SCALE GENOMIC DNA]</scope>
</reference>
<dbReference type="PANTHER" id="PTHR33198:SF19">
    <property type="entry name" value="CCHC-TYPE DOMAIN-CONTAINING PROTEIN"/>
    <property type="match status" value="1"/>
</dbReference>
<evidence type="ECO:0000259" key="3">
    <source>
        <dbReference type="PROSITE" id="PS50158"/>
    </source>
</evidence>
<dbReference type="PANTHER" id="PTHR33198">
    <property type="entry name" value="ANK_REP_REGION DOMAIN-CONTAINING PROTEIN-RELATED"/>
    <property type="match status" value="1"/>
</dbReference>
<organism evidence="4 5">
    <name type="scientific">Trichuris trichiura</name>
    <name type="common">Whipworm</name>
    <name type="synonym">Trichocephalus trichiurus</name>
    <dbReference type="NCBI Taxonomy" id="36087"/>
    <lineage>
        <taxon>Eukaryota</taxon>
        <taxon>Metazoa</taxon>
        <taxon>Ecdysozoa</taxon>
        <taxon>Nematoda</taxon>
        <taxon>Enoplea</taxon>
        <taxon>Dorylaimia</taxon>
        <taxon>Trichinellida</taxon>
        <taxon>Trichuridae</taxon>
        <taxon>Trichuris</taxon>
    </lineage>
</organism>